<reference evidence="3" key="1">
    <citation type="journal article" date="2014" name="Int. J. Syst. Evol. Microbiol.">
        <title>Complete genome sequence of Corynebacterium casei LMG S-19264T (=DSM 44701T), isolated from a smear-ripened cheese.</title>
        <authorList>
            <consortium name="US DOE Joint Genome Institute (JGI-PGF)"/>
            <person name="Walter F."/>
            <person name="Albersmeier A."/>
            <person name="Kalinowski J."/>
            <person name="Ruckert C."/>
        </authorList>
    </citation>
    <scope>NUCLEOTIDE SEQUENCE</scope>
    <source>
        <strain evidence="3">KCTC 12710</strain>
    </source>
</reference>
<dbReference type="PANTHER" id="PTHR47566">
    <property type="match status" value="1"/>
</dbReference>
<dbReference type="GO" id="GO:0035591">
    <property type="term" value="F:signaling adaptor activity"/>
    <property type="evidence" value="ECO:0007669"/>
    <property type="project" value="TreeGrafter"/>
</dbReference>
<dbReference type="InterPro" id="IPR032675">
    <property type="entry name" value="LRR_dom_sf"/>
</dbReference>
<keyword evidence="4" id="KW-1185">Reference proteome</keyword>
<protein>
    <recommendedName>
        <fullName evidence="5">T9SS type B sorting domain-containing protein</fullName>
    </recommendedName>
</protein>
<keyword evidence="2" id="KW-0677">Repeat</keyword>
<dbReference type="NCBIfam" id="TIGR04131">
    <property type="entry name" value="Bac_Flav_CTERM"/>
    <property type="match status" value="1"/>
</dbReference>
<evidence type="ECO:0000313" key="4">
    <source>
        <dbReference type="Proteomes" id="UP000636004"/>
    </source>
</evidence>
<comment type="caution">
    <text evidence="3">The sequence shown here is derived from an EMBL/GenBank/DDBJ whole genome shotgun (WGS) entry which is preliminary data.</text>
</comment>
<dbReference type="EMBL" id="BMWZ01000007">
    <property type="protein sequence ID" value="GGZ89572.1"/>
    <property type="molecule type" value="Genomic_DNA"/>
</dbReference>
<dbReference type="Pfam" id="PF13585">
    <property type="entry name" value="CHU_C"/>
    <property type="match status" value="1"/>
</dbReference>
<dbReference type="InterPro" id="IPR052574">
    <property type="entry name" value="CDIRP"/>
</dbReference>
<keyword evidence="1" id="KW-0433">Leucine-rich repeat</keyword>
<dbReference type="PANTHER" id="PTHR47566:SF1">
    <property type="entry name" value="PROTEIN NUD1"/>
    <property type="match status" value="1"/>
</dbReference>
<sequence length="467" mass="53285">MCKTWFILIGSCLLNVLSFCQNTYIPDNNFEQVLIDLGYDSGSLDNFIPTNNITGITELDLNNKNIEDLTGIADFKNLQVLDCSRNSISRFNVSLNTQLRELYCHGNQLSSIEVTQNPKLEVLWCYTNALQRLDVSKNPNMISLILWENNISDIDITNNKEIVVFGCENNNISTLNLSNNPKLRRFQCRGNLLTELDLINNPDLRYLDCGENQLETLNLSKNLLLNTLLCAYNNLSELDLSGNQYLRNLECKNNQLCNLIINNGNNDNMAFIDFSDNQDLNCVVVDDRNGDHSLWQPASFSNYRESLNQCGSFIPIDELDDFIGDSYILPILINGNYFTESGGLGKPLYSGDNITVSQKIFIFKEQGCLSNESSFNVTINKEDYFIPKYFTPNNDGANDFWYVFDNNNSVNNITIYNRYGKLLKFLSGNSLQWDGTFNGEKMSSDTYWYEIVLNTGELLRGKFVLKR</sequence>
<accession>A0A918RBN1</accession>
<reference evidence="3" key="2">
    <citation type="submission" date="2020-09" db="EMBL/GenBank/DDBJ databases">
        <authorList>
            <person name="Sun Q."/>
            <person name="Kim S."/>
        </authorList>
    </citation>
    <scope>NUCLEOTIDE SEQUENCE</scope>
    <source>
        <strain evidence="3">KCTC 12710</strain>
    </source>
</reference>
<organism evidence="3 4">
    <name type="scientific">Algibacter mikhailovii</name>
    <dbReference type="NCBI Taxonomy" id="425498"/>
    <lineage>
        <taxon>Bacteria</taxon>
        <taxon>Pseudomonadati</taxon>
        <taxon>Bacteroidota</taxon>
        <taxon>Flavobacteriia</taxon>
        <taxon>Flavobacteriales</taxon>
        <taxon>Flavobacteriaceae</taxon>
        <taxon>Algibacter</taxon>
    </lineage>
</organism>
<evidence type="ECO:0008006" key="5">
    <source>
        <dbReference type="Google" id="ProtNLM"/>
    </source>
</evidence>
<dbReference type="AlphaFoldDB" id="A0A918RBN1"/>
<proteinExistence type="predicted"/>
<evidence type="ECO:0000256" key="1">
    <source>
        <dbReference type="ARBA" id="ARBA00022614"/>
    </source>
</evidence>
<dbReference type="SUPFAM" id="SSF52058">
    <property type="entry name" value="L domain-like"/>
    <property type="match status" value="1"/>
</dbReference>
<evidence type="ECO:0000313" key="3">
    <source>
        <dbReference type="EMBL" id="GGZ89572.1"/>
    </source>
</evidence>
<evidence type="ECO:0000256" key="2">
    <source>
        <dbReference type="ARBA" id="ARBA00022737"/>
    </source>
</evidence>
<dbReference type="RefSeq" id="WP_189362123.1">
    <property type="nucleotide sequence ID" value="NZ_BMWZ01000007.1"/>
</dbReference>
<dbReference type="Proteomes" id="UP000636004">
    <property type="component" value="Unassembled WGS sequence"/>
</dbReference>
<dbReference type="Gene3D" id="3.80.10.10">
    <property type="entry name" value="Ribonuclease Inhibitor"/>
    <property type="match status" value="1"/>
</dbReference>
<name>A0A918RBN1_9FLAO</name>
<gene>
    <name evidence="3" type="ORF">GCM10007028_29840</name>
</gene>
<dbReference type="InterPro" id="IPR026341">
    <property type="entry name" value="T9SS_type_B"/>
</dbReference>